<evidence type="ECO:0008006" key="6">
    <source>
        <dbReference type="Google" id="ProtNLM"/>
    </source>
</evidence>
<dbReference type="GO" id="GO:0008154">
    <property type="term" value="P:actin polymerization or depolymerization"/>
    <property type="evidence" value="ECO:0007669"/>
    <property type="project" value="TreeGrafter"/>
</dbReference>
<dbReference type="Gene3D" id="3.40.20.10">
    <property type="entry name" value="Severin"/>
    <property type="match status" value="3"/>
</dbReference>
<sequence length="1570" mass="168836">MSDSAVSDFLRSVELLKERREEEDEARSRDLEEQILQDKRERQARRAERARSISPQKSSPANTPSPTSHRVSLNPAADGIGLFSPDLESSGSPRSRPVRSSGAMDSATDFSDSPTKENDSLFDSDTKRTSLTSSSTAGGAPRSPLSWQRRPPSRGSDRPKSRPLSTMAVENAARSSTGLSDAAPAEDETMSRSQIAQSLAGKDPTWFRQTADRGQGSAAYRRNIVEEQNALDLSALRGQLPGMTRDGAAEPSRELPQPPRELPRSPATSPPPASAHKSSTSLSLGNAPRLDPPTRPAAGDSEPLSITRPPTTPGRASPTRTPSPTKGMGGFVQSAMMKRSDSVKRWSVTSPGGLQRADSVISNRPSVDALQRSATAKSPSRPGSTIGDGSTTPTSKPTSRPSSRPTSSYGREDKPDYFAKSTATEGKHEGDKTPPTSPSKTMDPRRWSPTKASWLETALNKPESPKPKPTPPASTQPAWMVELNKVKTHKTGPSTQSPLVAAVPKKPEVKPSGLLRSTPMGSTVKPVGLGLFPGVPATSPVDKPSLGGFRGNLTKASSRRGSEDPGSESQGASDDGSAPRMKRDPPSVKDLRSNLKPRAPPPGTSTSQPDELKNVFGKLRKATTQNYVAPDELKGNILRGKASLTFTGGPKKTERVDEFKEAILKKKDDFKKAQLDGRSVSRTGSVSSETPIPEGVAKRLEIQRTGSRHDLRTAETPLATPGAASESARSSYLSTGSRRDAEIAPSALSRATTEQDREPAGRQEPKVALQKEAIAPGRLQGKVAGGLADRFNPALAGMLARGPPAPSGSSKSPDLSISPRSRPAEVETPGPGPQLTHITKGRARGPKRKAPTTVGAPAKESVEAVQAATPPQSKPQSPRVPAKPTSTLRLENPTSPLRLEKPATPPKPSRPFPASRPDVIPLVDSRRSLVHERSKSIGNVISLVDSSRKRTEEVPMTPGRPIAIVDTPIKTRPRSPTKVHEQVAALAAMSQQSKPADGGEESPLPPSSPRKLDMKRISKFMDEQKASSPAPEPTKSRPSSPTKDRPASPTKEPSGYFGRQSTTSKPEPKPLVPLKSGGGGFFGGIGLGLGQREKAPEPEQAPQPPLKGARPLPQPPSPTRASSSRTPITSPARSPTKYGQEVSTMLAEFFGDDRPKRTYTADTADILSRRPAGGSKVQTQVFQLFQFSSDGKKVPVPAHYERVLFEREMYLCPHTFVNAAGKKVSEVYFWAGDEMPQSAVDDALLFAQREARNFGGKLVKLVQGKETSEFLQALGGIVIVRRGSSNKYDSLASNMLCGRRYMGQIVFDEVDFAPSNLCSGFPYLITQQGQCYLWKGKGSDVDELGCARLVGMDLALMGELVEVDEGREPSTFWDIFDGGTRAHSADHWRLKPNYDRYCGRLFCSSAADTRQQQQVGFFSPRLMMTPSWSTAAKSPPPESQIAELAPFKQTDLLPTNIYVLDAFFELYIIVGARSQHQYAAFHNALDFAQEYAILAAGMEDRPFVPISTVVLEGIPRDLKAVFRKWDDAASPTVMGGGSPPVERVAAPTPLKRGRSLRIVPLGQALQALSD</sequence>
<feature type="compositionally biased region" description="Polar residues" evidence="1">
    <location>
        <begin position="884"/>
        <end position="895"/>
    </location>
</feature>
<feature type="compositionally biased region" description="Basic residues" evidence="1">
    <location>
        <begin position="839"/>
        <end position="850"/>
    </location>
</feature>
<dbReference type="InterPro" id="IPR007122">
    <property type="entry name" value="Villin/Gelsolin"/>
</dbReference>
<dbReference type="GO" id="GO:0051016">
    <property type="term" value="P:barbed-end actin filament capping"/>
    <property type="evidence" value="ECO:0007669"/>
    <property type="project" value="TreeGrafter"/>
</dbReference>
<feature type="compositionally biased region" description="Basic and acidic residues" evidence="1">
    <location>
        <begin position="14"/>
        <end position="51"/>
    </location>
</feature>
<feature type="compositionally biased region" description="Gly residues" evidence="1">
    <location>
        <begin position="1076"/>
        <end position="1089"/>
    </location>
</feature>
<dbReference type="GO" id="GO:0015629">
    <property type="term" value="C:actin cytoskeleton"/>
    <property type="evidence" value="ECO:0007669"/>
    <property type="project" value="TreeGrafter"/>
</dbReference>
<dbReference type="InterPro" id="IPR029006">
    <property type="entry name" value="ADF-H/Gelsolin-like_dom_sf"/>
</dbReference>
<proteinExistence type="predicted"/>
<protein>
    <recommendedName>
        <fullName evidence="6">DUF4045 domain-containing protein</fullName>
    </recommendedName>
</protein>
<dbReference type="Pfam" id="PF25480">
    <property type="entry name" value="DUF7904"/>
    <property type="match status" value="1"/>
</dbReference>
<feature type="compositionally biased region" description="Polar residues" evidence="1">
    <location>
        <begin position="727"/>
        <end position="736"/>
    </location>
</feature>
<gene>
    <name evidence="4" type="ORF">B0T18DRAFT_441281</name>
</gene>
<feature type="compositionally biased region" description="Polar residues" evidence="1">
    <location>
        <begin position="372"/>
        <end position="389"/>
    </location>
</feature>
<name>A0AA40BQQ3_9PEZI</name>
<feature type="compositionally biased region" description="Low complexity" evidence="1">
    <location>
        <begin position="89"/>
        <end position="102"/>
    </location>
</feature>
<reference evidence="4" key="1">
    <citation type="submission" date="2023-06" db="EMBL/GenBank/DDBJ databases">
        <title>Genome-scale phylogeny and comparative genomics of the fungal order Sordariales.</title>
        <authorList>
            <consortium name="Lawrence Berkeley National Laboratory"/>
            <person name="Hensen N."/>
            <person name="Bonometti L."/>
            <person name="Westerberg I."/>
            <person name="Brannstrom I.O."/>
            <person name="Guillou S."/>
            <person name="Cros-Aarteil S."/>
            <person name="Calhoun S."/>
            <person name="Haridas S."/>
            <person name="Kuo A."/>
            <person name="Mondo S."/>
            <person name="Pangilinan J."/>
            <person name="Riley R."/>
            <person name="LaButti K."/>
            <person name="Andreopoulos B."/>
            <person name="Lipzen A."/>
            <person name="Chen C."/>
            <person name="Yanf M."/>
            <person name="Daum C."/>
            <person name="Ng V."/>
            <person name="Clum A."/>
            <person name="Steindorff A."/>
            <person name="Ohm R."/>
            <person name="Martin F."/>
            <person name="Silar P."/>
            <person name="Natvig D."/>
            <person name="Lalanne C."/>
            <person name="Gautier V."/>
            <person name="Ament-velasquez S.L."/>
            <person name="Kruys A."/>
            <person name="Hutchinson M.I."/>
            <person name="Powell A.J."/>
            <person name="Barry K."/>
            <person name="Miller A.N."/>
            <person name="Grigoriev I.V."/>
            <person name="Debuchy R."/>
            <person name="Gladieux P."/>
            <person name="Thoren M.H."/>
            <person name="Johannesson H."/>
        </authorList>
    </citation>
    <scope>NUCLEOTIDE SEQUENCE</scope>
    <source>
        <strain evidence="4">SMH3187-1</strain>
    </source>
</reference>
<feature type="compositionally biased region" description="Basic and acidic residues" evidence="1">
    <location>
        <begin position="753"/>
        <end position="765"/>
    </location>
</feature>
<organism evidence="4 5">
    <name type="scientific">Schizothecium vesticola</name>
    <dbReference type="NCBI Taxonomy" id="314040"/>
    <lineage>
        <taxon>Eukaryota</taxon>
        <taxon>Fungi</taxon>
        <taxon>Dikarya</taxon>
        <taxon>Ascomycota</taxon>
        <taxon>Pezizomycotina</taxon>
        <taxon>Sordariomycetes</taxon>
        <taxon>Sordariomycetidae</taxon>
        <taxon>Sordariales</taxon>
        <taxon>Schizotheciaceae</taxon>
        <taxon>Schizothecium</taxon>
    </lineage>
</organism>
<dbReference type="GO" id="GO:0051014">
    <property type="term" value="P:actin filament severing"/>
    <property type="evidence" value="ECO:0007669"/>
    <property type="project" value="TreeGrafter"/>
</dbReference>
<accession>A0AA40BQQ3</accession>
<feature type="compositionally biased region" description="Low complexity" evidence="1">
    <location>
        <begin position="677"/>
        <end position="690"/>
    </location>
</feature>
<dbReference type="EMBL" id="JAUKUD010000007">
    <property type="protein sequence ID" value="KAK0738601.1"/>
    <property type="molecule type" value="Genomic_DNA"/>
</dbReference>
<dbReference type="GO" id="GO:0005546">
    <property type="term" value="F:phosphatidylinositol-4,5-bisphosphate binding"/>
    <property type="evidence" value="ECO:0007669"/>
    <property type="project" value="TreeGrafter"/>
</dbReference>
<feature type="compositionally biased region" description="Low complexity" evidence="1">
    <location>
        <begin position="1119"/>
        <end position="1136"/>
    </location>
</feature>
<dbReference type="SMART" id="SM00262">
    <property type="entry name" value="GEL"/>
    <property type="match status" value="1"/>
</dbReference>
<feature type="compositionally biased region" description="Basic and acidic residues" evidence="1">
    <location>
        <begin position="696"/>
        <end position="713"/>
    </location>
</feature>
<feature type="region of interest" description="Disordered" evidence="1">
    <location>
        <begin position="945"/>
        <end position="1140"/>
    </location>
</feature>
<dbReference type="GO" id="GO:0051015">
    <property type="term" value="F:actin filament binding"/>
    <property type="evidence" value="ECO:0007669"/>
    <property type="project" value="InterPro"/>
</dbReference>
<evidence type="ECO:0000259" key="2">
    <source>
        <dbReference type="Pfam" id="PF13254"/>
    </source>
</evidence>
<feature type="region of interest" description="Disordered" evidence="1">
    <location>
        <begin position="1"/>
        <end position="221"/>
    </location>
</feature>
<dbReference type="PANTHER" id="PTHR11977:SF133">
    <property type="entry name" value="DUF4045 DOMAIN-CONTAINING PROTEIN"/>
    <property type="match status" value="1"/>
</dbReference>
<evidence type="ECO:0000259" key="3">
    <source>
        <dbReference type="Pfam" id="PF25480"/>
    </source>
</evidence>
<dbReference type="InterPro" id="IPR025118">
    <property type="entry name" value="DUF4045"/>
</dbReference>
<evidence type="ECO:0000313" key="4">
    <source>
        <dbReference type="EMBL" id="KAK0738601.1"/>
    </source>
</evidence>
<feature type="compositionally biased region" description="Basic and acidic residues" evidence="1">
    <location>
        <begin position="581"/>
        <end position="593"/>
    </location>
</feature>
<dbReference type="Proteomes" id="UP001172155">
    <property type="component" value="Unassembled WGS sequence"/>
</dbReference>
<dbReference type="SUPFAM" id="SSF55753">
    <property type="entry name" value="Actin depolymerizing proteins"/>
    <property type="match status" value="3"/>
</dbReference>
<feature type="domain" description="DUF4045" evidence="2">
    <location>
        <begin position="5"/>
        <end position="670"/>
    </location>
</feature>
<dbReference type="Pfam" id="PF13254">
    <property type="entry name" value="DUF4045"/>
    <property type="match status" value="1"/>
</dbReference>
<feature type="region of interest" description="Disordered" evidence="1">
    <location>
        <begin position="795"/>
        <end position="919"/>
    </location>
</feature>
<feature type="compositionally biased region" description="Basic and acidic residues" evidence="1">
    <location>
        <begin position="1010"/>
        <end position="1025"/>
    </location>
</feature>
<feature type="region of interest" description="Disordered" evidence="1">
    <location>
        <begin position="233"/>
        <end position="618"/>
    </location>
</feature>
<feature type="domain" description="DUF7904" evidence="3">
    <location>
        <begin position="1183"/>
        <end position="1282"/>
    </location>
</feature>
<dbReference type="InterPro" id="IPR057226">
    <property type="entry name" value="DUF7904"/>
</dbReference>
<comment type="caution">
    <text evidence="4">The sequence shown here is derived from an EMBL/GenBank/DDBJ whole genome shotgun (WGS) entry which is preliminary data.</text>
</comment>
<dbReference type="GO" id="GO:0005737">
    <property type="term" value="C:cytoplasm"/>
    <property type="evidence" value="ECO:0007669"/>
    <property type="project" value="TreeGrafter"/>
</dbReference>
<dbReference type="PANTHER" id="PTHR11977">
    <property type="entry name" value="VILLIN"/>
    <property type="match status" value="1"/>
</dbReference>
<feature type="region of interest" description="Disordered" evidence="1">
    <location>
        <begin position="674"/>
        <end position="780"/>
    </location>
</feature>
<feature type="compositionally biased region" description="Low complexity" evidence="1">
    <location>
        <begin position="390"/>
        <end position="408"/>
    </location>
</feature>
<feature type="compositionally biased region" description="Polar residues" evidence="1">
    <location>
        <begin position="53"/>
        <end position="71"/>
    </location>
</feature>
<keyword evidence="5" id="KW-1185">Reference proteome</keyword>
<feature type="compositionally biased region" description="Basic and acidic residues" evidence="1">
    <location>
        <begin position="114"/>
        <end position="128"/>
    </location>
</feature>
<evidence type="ECO:0000313" key="5">
    <source>
        <dbReference type="Proteomes" id="UP001172155"/>
    </source>
</evidence>
<evidence type="ECO:0000256" key="1">
    <source>
        <dbReference type="SAM" id="MobiDB-lite"/>
    </source>
</evidence>